<dbReference type="RefSeq" id="WP_096831571.1">
    <property type="nucleotide sequence ID" value="NZ_NXIB02000073.1"/>
</dbReference>
<feature type="binding site" evidence="16">
    <location>
        <position position="38"/>
    </location>
    <ligand>
        <name>substrate</name>
    </ligand>
</feature>
<evidence type="ECO:0000256" key="1">
    <source>
        <dbReference type="ARBA" id="ARBA00004651"/>
    </source>
</evidence>
<keyword evidence="13" id="KW-0594">Phospholipid biosynthesis</keyword>
<dbReference type="InterPro" id="IPR033717">
    <property type="entry name" value="UDPK"/>
</dbReference>
<dbReference type="PANTHER" id="PTHR34299">
    <property type="entry name" value="DIACYLGLYCEROL KINASE"/>
    <property type="match status" value="1"/>
</dbReference>
<evidence type="ECO:0000256" key="9">
    <source>
        <dbReference type="ARBA" id="ARBA00022840"/>
    </source>
</evidence>
<keyword evidence="12 19" id="KW-0472">Membrane</keyword>
<feature type="binding site" evidence="17">
    <location>
        <position position="38"/>
    </location>
    <ligand>
        <name>ATP</name>
        <dbReference type="ChEBI" id="CHEBI:30616"/>
    </ligand>
</feature>
<reference evidence="20" key="1">
    <citation type="submission" date="2017-10" db="EMBL/GenBank/DDBJ databases">
        <title>Draft genome sequence of the planktic cyanobacteria Tychonema bourrellyi isolated from alpine lentic freshwater.</title>
        <authorList>
            <person name="Tett A."/>
            <person name="Armanini F."/>
            <person name="Asnicar F."/>
            <person name="Boscaini A."/>
            <person name="Pasolli E."/>
            <person name="Zolfo M."/>
            <person name="Donati C."/>
            <person name="Salmaso N."/>
            <person name="Segata N."/>
        </authorList>
    </citation>
    <scope>NUCLEOTIDE SEQUENCE</scope>
    <source>
        <strain evidence="20">FEM_GT703</strain>
    </source>
</reference>
<evidence type="ECO:0000256" key="12">
    <source>
        <dbReference type="ARBA" id="ARBA00023136"/>
    </source>
</evidence>
<dbReference type="GO" id="GO:0016301">
    <property type="term" value="F:kinase activity"/>
    <property type="evidence" value="ECO:0007669"/>
    <property type="project" value="UniProtKB-KW"/>
</dbReference>
<feature type="transmembrane region" description="Helical" evidence="19">
    <location>
        <begin position="95"/>
        <end position="116"/>
    </location>
</feature>
<evidence type="ECO:0000256" key="5">
    <source>
        <dbReference type="ARBA" id="ARBA00022679"/>
    </source>
</evidence>
<keyword evidence="6 19" id="KW-0812">Transmembrane</keyword>
<evidence type="ECO:0000256" key="19">
    <source>
        <dbReference type="SAM" id="Phobius"/>
    </source>
</evidence>
<keyword evidence="7 17" id="KW-0547">Nucleotide-binding</keyword>
<dbReference type="CDD" id="cd14265">
    <property type="entry name" value="UDPK_IM_like"/>
    <property type="match status" value="1"/>
</dbReference>
<keyword evidence="5" id="KW-0808">Transferase</keyword>
<evidence type="ECO:0000256" key="18">
    <source>
        <dbReference type="PIRSR" id="PIRSR600829-4"/>
    </source>
</evidence>
<keyword evidence="21" id="KW-1185">Reference proteome</keyword>
<proteinExistence type="inferred from homology"/>
<comment type="subcellular location">
    <subcellularLocation>
        <location evidence="1">Cell membrane</location>
        <topology evidence="1">Multi-pass membrane protein</topology>
    </subcellularLocation>
</comment>
<sequence>MTLDQHSKISNIAQLLPMPQDASNQTLNGSKKALKYNRELSWKIASSLAISFKYAWAGLTYAFETQRNFRIHTVIGTLAIGLGIFLHLKPVEISVIGITIGIVLAMELLNTAIESLVDLTVGQSYHELAKIAKDCAAGAVLVSAMASAIVGVALLLPPLLTSVQFAIAN</sequence>
<keyword evidence="11" id="KW-0443">Lipid metabolism</keyword>
<comment type="similarity">
    <text evidence="2">Belongs to the bacterial diacylglycerol kinase family.</text>
</comment>
<feature type="transmembrane region" description="Helical" evidence="19">
    <location>
        <begin position="69"/>
        <end position="88"/>
    </location>
</feature>
<organism evidence="20 21">
    <name type="scientific">Tychonema bourrellyi FEM_GT703</name>
    <dbReference type="NCBI Taxonomy" id="2040638"/>
    <lineage>
        <taxon>Bacteria</taxon>
        <taxon>Bacillati</taxon>
        <taxon>Cyanobacteriota</taxon>
        <taxon>Cyanophyceae</taxon>
        <taxon>Oscillatoriophycideae</taxon>
        <taxon>Oscillatoriales</taxon>
        <taxon>Microcoleaceae</taxon>
        <taxon>Tychonema</taxon>
    </lineage>
</organism>
<dbReference type="EMBL" id="NXIB02000073">
    <property type="protein sequence ID" value="PHX54906.1"/>
    <property type="molecule type" value="Genomic_DNA"/>
</dbReference>
<dbReference type="Gene3D" id="1.10.287.3610">
    <property type="match status" value="1"/>
</dbReference>
<keyword evidence="8 20" id="KW-0418">Kinase</keyword>
<evidence type="ECO:0000256" key="8">
    <source>
        <dbReference type="ARBA" id="ARBA00022777"/>
    </source>
</evidence>
<feature type="binding site" evidence="17">
    <location>
        <position position="54"/>
    </location>
    <ligand>
        <name>ATP</name>
        <dbReference type="ChEBI" id="CHEBI:30616"/>
    </ligand>
</feature>
<comment type="cofactor">
    <cofactor evidence="18">
        <name>Mg(2+)</name>
        <dbReference type="ChEBI" id="CHEBI:18420"/>
    </cofactor>
    <text evidence="18">Mn(2+), Zn(2+), Cd(2+) and Co(2+) support activity to lesser extents.</text>
</comment>
<feature type="transmembrane region" description="Helical" evidence="19">
    <location>
        <begin position="136"/>
        <end position="156"/>
    </location>
</feature>
<evidence type="ECO:0000256" key="16">
    <source>
        <dbReference type="PIRSR" id="PIRSR600829-2"/>
    </source>
</evidence>
<feature type="binding site" evidence="17">
    <location>
        <position position="114"/>
    </location>
    <ligand>
        <name>ATP</name>
        <dbReference type="ChEBI" id="CHEBI:30616"/>
    </ligand>
</feature>
<keyword evidence="18" id="KW-0460">Magnesium</keyword>
<evidence type="ECO:0000256" key="3">
    <source>
        <dbReference type="ARBA" id="ARBA00022475"/>
    </source>
</evidence>
<keyword evidence="4" id="KW-0444">Lipid biosynthesis</keyword>
<keyword evidence="3" id="KW-1003">Cell membrane</keyword>
<evidence type="ECO:0000313" key="20">
    <source>
        <dbReference type="EMBL" id="PHX54906.1"/>
    </source>
</evidence>
<dbReference type="AlphaFoldDB" id="A0A2G4EZG3"/>
<dbReference type="OrthoDB" id="9789934at2"/>
<dbReference type="Proteomes" id="UP000226442">
    <property type="component" value="Unassembled WGS sequence"/>
</dbReference>
<dbReference type="InterPro" id="IPR036945">
    <property type="entry name" value="DAGK_sf"/>
</dbReference>
<evidence type="ECO:0000256" key="17">
    <source>
        <dbReference type="PIRSR" id="PIRSR600829-3"/>
    </source>
</evidence>
<feature type="binding site" evidence="17">
    <location>
        <begin position="133"/>
        <end position="134"/>
    </location>
    <ligand>
        <name>ATP</name>
        <dbReference type="ChEBI" id="CHEBI:30616"/>
    </ligand>
</feature>
<dbReference type="InterPro" id="IPR000829">
    <property type="entry name" value="DAGK"/>
</dbReference>
<keyword evidence="10 19" id="KW-1133">Transmembrane helix</keyword>
<evidence type="ECO:0000256" key="11">
    <source>
        <dbReference type="ARBA" id="ARBA00023098"/>
    </source>
</evidence>
<dbReference type="GO" id="GO:0046872">
    <property type="term" value="F:metal ion binding"/>
    <property type="evidence" value="ECO:0007669"/>
    <property type="project" value="UniProtKB-KW"/>
</dbReference>
<gene>
    <name evidence="20" type="ORF">CP500_013540</name>
</gene>
<evidence type="ECO:0000256" key="7">
    <source>
        <dbReference type="ARBA" id="ARBA00022741"/>
    </source>
</evidence>
<evidence type="ECO:0000256" key="10">
    <source>
        <dbReference type="ARBA" id="ARBA00022989"/>
    </source>
</evidence>
<dbReference type="GO" id="GO:0008654">
    <property type="term" value="P:phospholipid biosynthetic process"/>
    <property type="evidence" value="ECO:0007669"/>
    <property type="project" value="UniProtKB-KW"/>
</dbReference>
<name>A0A2G4EZG3_9CYAN</name>
<dbReference type="Pfam" id="PF01219">
    <property type="entry name" value="DAGK_prokar"/>
    <property type="match status" value="1"/>
</dbReference>
<dbReference type="PROSITE" id="PS01069">
    <property type="entry name" value="DAGK_PROKAR"/>
    <property type="match status" value="1"/>
</dbReference>
<keyword evidence="9 17" id="KW-0067">ATP-binding</keyword>
<dbReference type="GO" id="GO:0005886">
    <property type="term" value="C:plasma membrane"/>
    <property type="evidence" value="ECO:0007669"/>
    <property type="project" value="UniProtKB-SubCell"/>
</dbReference>
<evidence type="ECO:0000256" key="6">
    <source>
        <dbReference type="ARBA" id="ARBA00022692"/>
    </source>
</evidence>
<evidence type="ECO:0000256" key="15">
    <source>
        <dbReference type="PIRSR" id="PIRSR600829-1"/>
    </source>
</evidence>
<keyword evidence="14" id="KW-1208">Phospholipid metabolism</keyword>
<dbReference type="GO" id="GO:0005524">
    <property type="term" value="F:ATP binding"/>
    <property type="evidence" value="ECO:0007669"/>
    <property type="project" value="UniProtKB-KW"/>
</dbReference>
<evidence type="ECO:0000256" key="13">
    <source>
        <dbReference type="ARBA" id="ARBA00023209"/>
    </source>
</evidence>
<feature type="active site" description="Proton acceptor" evidence="15">
    <location>
        <position position="107"/>
    </location>
</feature>
<evidence type="ECO:0000256" key="2">
    <source>
        <dbReference type="ARBA" id="ARBA00005967"/>
    </source>
</evidence>
<evidence type="ECO:0000256" key="14">
    <source>
        <dbReference type="ARBA" id="ARBA00023264"/>
    </source>
</evidence>
<dbReference type="PANTHER" id="PTHR34299:SF1">
    <property type="entry name" value="DIACYLGLYCEROL KINASE"/>
    <property type="match status" value="1"/>
</dbReference>
<feature type="binding site" evidence="16">
    <location>
        <position position="107"/>
    </location>
    <ligand>
        <name>substrate</name>
    </ligand>
</feature>
<protein>
    <submittedName>
        <fullName evidence="20">Diacylglycerol kinase</fullName>
    </submittedName>
</protein>
<keyword evidence="18" id="KW-0479">Metal-binding</keyword>
<comment type="caution">
    <text evidence="20">The sequence shown here is derived from an EMBL/GenBank/DDBJ whole genome shotgun (WGS) entry which is preliminary data.</text>
</comment>
<accession>A0A2G4EZG3</accession>
<evidence type="ECO:0000313" key="21">
    <source>
        <dbReference type="Proteomes" id="UP000226442"/>
    </source>
</evidence>
<feature type="binding site" evidence="18">
    <location>
        <position position="114"/>
    </location>
    <ligand>
        <name>a divalent metal cation</name>
        <dbReference type="ChEBI" id="CHEBI:60240"/>
    </ligand>
</feature>
<evidence type="ECO:0000256" key="4">
    <source>
        <dbReference type="ARBA" id="ARBA00022516"/>
    </source>
</evidence>